<comment type="caution">
    <text evidence="2">The sequence shown here is derived from an EMBL/GenBank/DDBJ whole genome shotgun (WGS) entry which is preliminary data.</text>
</comment>
<feature type="compositionally biased region" description="Acidic residues" evidence="1">
    <location>
        <begin position="76"/>
        <end position="94"/>
    </location>
</feature>
<keyword evidence="3" id="KW-1185">Reference proteome</keyword>
<feature type="region of interest" description="Disordered" evidence="1">
    <location>
        <begin position="302"/>
        <end position="342"/>
    </location>
</feature>
<dbReference type="OrthoDB" id="2565191at2759"/>
<feature type="region of interest" description="Disordered" evidence="1">
    <location>
        <begin position="67"/>
        <end position="95"/>
    </location>
</feature>
<reference evidence="2" key="1">
    <citation type="journal article" date="2021" name="Genome Biol. Evol.">
        <title>The assembled and annotated genome of the fairy-ring fungus Marasmius oreades.</title>
        <authorList>
            <person name="Hiltunen M."/>
            <person name="Ament-Velasquez S.L."/>
            <person name="Johannesson H."/>
        </authorList>
    </citation>
    <scope>NUCLEOTIDE SEQUENCE</scope>
    <source>
        <strain evidence="2">03SP1</strain>
    </source>
</reference>
<dbReference type="GeneID" id="66075448"/>
<gene>
    <name evidence="2" type="ORF">E1B28_006372</name>
</gene>
<sequence>MTPAPRQSTIYDLTGLRLHPDGTRVLQTENNRRLRVAKQSARDIQGNWIASDAGGSGRVTRYRTFRQKGKERAESGDTENPGENEQQSEEDEEPVKDYRAIKRRKFEHDHDFISPSSIHQYTAKALPEEGNESPVVPLPSSDLLKCIHFMTSQYYHERGQLLNSSREYRRQRKLRQSAKLLSKTLDNSEQARDDSHQSSSESGQEEDQVSGEDEMESSNEEDVRDEEKSKGIAKKKRKGGDRHPVIDMYRTMNGSALMALGMIVQEHIAESLKSRIPGDWEAGLQTFESDIEETEEIQIEKDLEAPTEEEEDEEVQNTQATLVEGNTSRPKSFDEVSDSSES</sequence>
<feature type="compositionally biased region" description="Polar residues" evidence="1">
    <location>
        <begin position="316"/>
        <end position="330"/>
    </location>
</feature>
<feature type="compositionally biased region" description="Acidic residues" evidence="1">
    <location>
        <begin position="305"/>
        <end position="315"/>
    </location>
</feature>
<evidence type="ECO:0000313" key="3">
    <source>
        <dbReference type="Proteomes" id="UP001049176"/>
    </source>
</evidence>
<dbReference type="EMBL" id="CM032183">
    <property type="protein sequence ID" value="KAG7095650.1"/>
    <property type="molecule type" value="Genomic_DNA"/>
</dbReference>
<feature type="compositionally biased region" description="Basic residues" evidence="1">
    <location>
        <begin position="231"/>
        <end position="240"/>
    </location>
</feature>
<dbReference type="AlphaFoldDB" id="A0A9P7S5S0"/>
<evidence type="ECO:0000256" key="1">
    <source>
        <dbReference type="SAM" id="MobiDB-lite"/>
    </source>
</evidence>
<proteinExistence type="predicted"/>
<feature type="region of interest" description="Disordered" evidence="1">
    <location>
        <begin position="181"/>
        <end position="247"/>
    </location>
</feature>
<dbReference type="RefSeq" id="XP_043012120.1">
    <property type="nucleotide sequence ID" value="XM_043151027.1"/>
</dbReference>
<dbReference type="Proteomes" id="UP001049176">
    <property type="component" value="Chromosome 3"/>
</dbReference>
<accession>A0A9P7S5S0</accession>
<dbReference type="KEGG" id="more:E1B28_006372"/>
<feature type="compositionally biased region" description="Acidic residues" evidence="1">
    <location>
        <begin position="203"/>
        <end position="224"/>
    </location>
</feature>
<evidence type="ECO:0000313" key="2">
    <source>
        <dbReference type="EMBL" id="KAG7095650.1"/>
    </source>
</evidence>
<name>A0A9P7S5S0_9AGAR</name>
<protein>
    <submittedName>
        <fullName evidence="2">Uncharacterized protein</fullName>
    </submittedName>
</protein>
<organism evidence="2 3">
    <name type="scientific">Marasmius oreades</name>
    <name type="common">fairy-ring Marasmius</name>
    <dbReference type="NCBI Taxonomy" id="181124"/>
    <lineage>
        <taxon>Eukaryota</taxon>
        <taxon>Fungi</taxon>
        <taxon>Dikarya</taxon>
        <taxon>Basidiomycota</taxon>
        <taxon>Agaricomycotina</taxon>
        <taxon>Agaricomycetes</taxon>
        <taxon>Agaricomycetidae</taxon>
        <taxon>Agaricales</taxon>
        <taxon>Marasmiineae</taxon>
        <taxon>Marasmiaceae</taxon>
        <taxon>Marasmius</taxon>
    </lineage>
</organism>